<evidence type="ECO:0000256" key="4">
    <source>
        <dbReference type="ARBA" id="ARBA00022989"/>
    </source>
</evidence>
<evidence type="ECO:0000256" key="3">
    <source>
        <dbReference type="ARBA" id="ARBA00022692"/>
    </source>
</evidence>
<dbReference type="PANTHER" id="PTHR32322">
    <property type="entry name" value="INNER MEMBRANE TRANSPORTER"/>
    <property type="match status" value="1"/>
</dbReference>
<evidence type="ECO:0000256" key="2">
    <source>
        <dbReference type="ARBA" id="ARBA00007362"/>
    </source>
</evidence>
<name>A0AA41X5Y7_9BACI</name>
<feature type="transmembrane region" description="Helical" evidence="6">
    <location>
        <begin position="119"/>
        <end position="138"/>
    </location>
</feature>
<dbReference type="PANTHER" id="PTHR32322:SF2">
    <property type="entry name" value="EAMA DOMAIN-CONTAINING PROTEIN"/>
    <property type="match status" value="1"/>
</dbReference>
<proteinExistence type="inferred from homology"/>
<evidence type="ECO:0000256" key="5">
    <source>
        <dbReference type="ARBA" id="ARBA00023136"/>
    </source>
</evidence>
<comment type="similarity">
    <text evidence="2">Belongs to the EamA transporter family.</text>
</comment>
<evidence type="ECO:0000313" key="9">
    <source>
        <dbReference type="Proteomes" id="UP001156102"/>
    </source>
</evidence>
<feature type="transmembrane region" description="Helical" evidence="6">
    <location>
        <begin position="60"/>
        <end position="78"/>
    </location>
</feature>
<keyword evidence="3 6" id="KW-0812">Transmembrane</keyword>
<feature type="domain" description="EamA" evidence="7">
    <location>
        <begin position="4"/>
        <end position="135"/>
    </location>
</feature>
<dbReference type="Pfam" id="PF00892">
    <property type="entry name" value="EamA"/>
    <property type="match status" value="2"/>
</dbReference>
<keyword evidence="5 6" id="KW-0472">Membrane</keyword>
<feature type="transmembrane region" description="Helical" evidence="6">
    <location>
        <begin position="6"/>
        <end position="23"/>
    </location>
</feature>
<dbReference type="EMBL" id="JANCLT010000006">
    <property type="protein sequence ID" value="MCP8969561.1"/>
    <property type="molecule type" value="Genomic_DNA"/>
</dbReference>
<evidence type="ECO:0000259" key="7">
    <source>
        <dbReference type="Pfam" id="PF00892"/>
    </source>
</evidence>
<reference evidence="8" key="1">
    <citation type="submission" date="2022-07" db="EMBL/GenBank/DDBJ databases">
        <authorList>
            <person name="Li W.-J."/>
            <person name="Deng Q.-Q."/>
        </authorList>
    </citation>
    <scope>NUCLEOTIDE SEQUENCE</scope>
    <source>
        <strain evidence="8">SYSU M60031</strain>
    </source>
</reference>
<gene>
    <name evidence="8" type="ORF">NK662_13580</name>
</gene>
<feature type="transmembrane region" description="Helical" evidence="6">
    <location>
        <begin position="232"/>
        <end position="254"/>
    </location>
</feature>
<dbReference type="AlphaFoldDB" id="A0AA41X5Y7"/>
<accession>A0AA41X5Y7</accession>
<keyword evidence="9" id="KW-1185">Reference proteome</keyword>
<keyword evidence="4 6" id="KW-1133">Transmembrane helix</keyword>
<comment type="subcellular location">
    <subcellularLocation>
        <location evidence="1">Endomembrane system</location>
        <topology evidence="1">Multi-pass membrane protein</topology>
    </subcellularLocation>
</comment>
<dbReference type="Proteomes" id="UP001156102">
    <property type="component" value="Unassembled WGS sequence"/>
</dbReference>
<feature type="transmembrane region" description="Helical" evidence="6">
    <location>
        <begin position="207"/>
        <end position="226"/>
    </location>
</feature>
<dbReference type="InterPro" id="IPR037185">
    <property type="entry name" value="EmrE-like"/>
</dbReference>
<feature type="domain" description="EamA" evidence="7">
    <location>
        <begin position="154"/>
        <end position="277"/>
    </location>
</feature>
<comment type="caution">
    <text evidence="8">The sequence shown here is derived from an EMBL/GenBank/DDBJ whole genome shotgun (WGS) entry which is preliminary data.</text>
</comment>
<dbReference type="GO" id="GO:0016020">
    <property type="term" value="C:membrane"/>
    <property type="evidence" value="ECO:0007669"/>
    <property type="project" value="UniProtKB-SubCell"/>
</dbReference>
<evidence type="ECO:0000256" key="1">
    <source>
        <dbReference type="ARBA" id="ARBA00004127"/>
    </source>
</evidence>
<sequence length="279" mass="30285">MGRMWLLAALLTAVCFGINNTLFKWSTKQQMSKINLQFFFYAAAFLLTLSYGLLYSSFHFSPVSVLLGAAIGILNANGNIQMSAAFEKGFVSLTAPVIASNVILPVLAAGLLFHEKVETIHWIGIVCMLASAAVIQYSPGAMGSSNYRPWLFRVGLAVLSFGTLGILMKLSSQLHIQSLDALVSMYGGGALYLGLRLQRTSLRMREAKVGLLVGLLSIVGYSSYFFAVRTGVASIVFPVVSLNCLVVVLAGRYVFQERLRMYQMLGIAAALFGLVLTKL</sequence>
<dbReference type="RefSeq" id="WP_254759480.1">
    <property type="nucleotide sequence ID" value="NZ_JANCLT010000006.1"/>
</dbReference>
<organism evidence="8 9">
    <name type="scientific">Ectobacillus ponti</name>
    <dbReference type="NCBI Taxonomy" id="2961894"/>
    <lineage>
        <taxon>Bacteria</taxon>
        <taxon>Bacillati</taxon>
        <taxon>Bacillota</taxon>
        <taxon>Bacilli</taxon>
        <taxon>Bacillales</taxon>
        <taxon>Bacillaceae</taxon>
        <taxon>Ectobacillus</taxon>
    </lineage>
</organism>
<protein>
    <submittedName>
        <fullName evidence="8">DMT family transporter</fullName>
    </submittedName>
</protein>
<dbReference type="InterPro" id="IPR000620">
    <property type="entry name" value="EamA_dom"/>
</dbReference>
<evidence type="ECO:0000313" key="8">
    <source>
        <dbReference type="EMBL" id="MCP8969561.1"/>
    </source>
</evidence>
<dbReference type="InterPro" id="IPR050638">
    <property type="entry name" value="AA-Vitamin_Transporters"/>
</dbReference>
<feature type="transmembrane region" description="Helical" evidence="6">
    <location>
        <begin position="35"/>
        <end position="54"/>
    </location>
</feature>
<feature type="transmembrane region" description="Helical" evidence="6">
    <location>
        <begin position="150"/>
        <end position="168"/>
    </location>
</feature>
<dbReference type="SUPFAM" id="SSF103481">
    <property type="entry name" value="Multidrug resistance efflux transporter EmrE"/>
    <property type="match status" value="1"/>
</dbReference>
<dbReference type="Gene3D" id="1.10.3730.20">
    <property type="match status" value="1"/>
</dbReference>
<feature type="transmembrane region" description="Helical" evidence="6">
    <location>
        <begin position="90"/>
        <end position="113"/>
    </location>
</feature>
<evidence type="ECO:0000256" key="6">
    <source>
        <dbReference type="SAM" id="Phobius"/>
    </source>
</evidence>
<feature type="transmembrane region" description="Helical" evidence="6">
    <location>
        <begin position="174"/>
        <end position="195"/>
    </location>
</feature>